<protein>
    <submittedName>
        <fullName evidence="1">Uncharacterized protein</fullName>
    </submittedName>
</protein>
<gene>
    <name evidence="1" type="ORF">BJ212DRAFT_1479963</name>
</gene>
<evidence type="ECO:0000313" key="2">
    <source>
        <dbReference type="Proteomes" id="UP000807769"/>
    </source>
</evidence>
<dbReference type="GeneID" id="64633996"/>
<comment type="caution">
    <text evidence="1">The sequence shown here is derived from an EMBL/GenBank/DDBJ whole genome shotgun (WGS) entry which is preliminary data.</text>
</comment>
<accession>A0A9P7EDL7</accession>
<dbReference type="OrthoDB" id="5364171at2759"/>
<dbReference type="RefSeq" id="XP_041194197.1">
    <property type="nucleotide sequence ID" value="XM_041339980.1"/>
</dbReference>
<organism evidence="1 2">
    <name type="scientific">Suillus subaureus</name>
    <dbReference type="NCBI Taxonomy" id="48587"/>
    <lineage>
        <taxon>Eukaryota</taxon>
        <taxon>Fungi</taxon>
        <taxon>Dikarya</taxon>
        <taxon>Basidiomycota</taxon>
        <taxon>Agaricomycotina</taxon>
        <taxon>Agaricomycetes</taxon>
        <taxon>Agaricomycetidae</taxon>
        <taxon>Boletales</taxon>
        <taxon>Suillineae</taxon>
        <taxon>Suillaceae</taxon>
        <taxon>Suillus</taxon>
    </lineage>
</organism>
<dbReference type="EMBL" id="JABBWG010000012">
    <property type="protein sequence ID" value="KAG1818137.1"/>
    <property type="molecule type" value="Genomic_DNA"/>
</dbReference>
<proteinExistence type="predicted"/>
<sequence length="235" mass="26345">MVFHAYVKQSDNGMGYWFVITFASCAVADEWWRAVSTSTIVKFVNSIWHVNAQFYTYELGQVDPCSSLIMPGVATQFFDKVFFMTMSDLMGCRLNIIMPPDHFVDHISGNSFFIHSKVSPHEYWYYPKLSNVAHAVYVSHTKCTRFCVSLSNGGTAGTIMIGSDKIIIMLTTINLSINVFTTSGQAIVSSAPKLGLKFSDLLSKFSVGPTLCKDNQGLDMEELIYMDDGEEWELT</sequence>
<reference evidence="1" key="1">
    <citation type="journal article" date="2020" name="New Phytol.">
        <title>Comparative genomics reveals dynamic genome evolution in host specialist ectomycorrhizal fungi.</title>
        <authorList>
            <person name="Lofgren L.A."/>
            <person name="Nguyen N.H."/>
            <person name="Vilgalys R."/>
            <person name="Ruytinx J."/>
            <person name="Liao H.L."/>
            <person name="Branco S."/>
            <person name="Kuo A."/>
            <person name="LaButti K."/>
            <person name="Lipzen A."/>
            <person name="Andreopoulos W."/>
            <person name="Pangilinan J."/>
            <person name="Riley R."/>
            <person name="Hundley H."/>
            <person name="Na H."/>
            <person name="Barry K."/>
            <person name="Grigoriev I.V."/>
            <person name="Stajich J.E."/>
            <person name="Kennedy P.G."/>
        </authorList>
    </citation>
    <scope>NUCLEOTIDE SEQUENCE</scope>
    <source>
        <strain evidence="1">MN1</strain>
    </source>
</reference>
<dbReference type="AlphaFoldDB" id="A0A9P7EDL7"/>
<evidence type="ECO:0000313" key="1">
    <source>
        <dbReference type="EMBL" id="KAG1818137.1"/>
    </source>
</evidence>
<name>A0A9P7EDL7_9AGAM</name>
<keyword evidence="2" id="KW-1185">Reference proteome</keyword>
<dbReference type="Proteomes" id="UP000807769">
    <property type="component" value="Unassembled WGS sequence"/>
</dbReference>